<dbReference type="Proteomes" id="UP001591681">
    <property type="component" value="Unassembled WGS sequence"/>
</dbReference>
<evidence type="ECO:0000256" key="2">
    <source>
        <dbReference type="ARBA" id="ARBA00023054"/>
    </source>
</evidence>
<reference evidence="5 6" key="1">
    <citation type="submission" date="2024-09" db="EMBL/GenBank/DDBJ databases">
        <title>A chromosome-level genome assembly of Gray's grenadier anchovy, Coilia grayii.</title>
        <authorList>
            <person name="Fu Z."/>
        </authorList>
    </citation>
    <scope>NUCLEOTIDE SEQUENCE [LARGE SCALE GENOMIC DNA]</scope>
    <source>
        <strain evidence="5">G4</strain>
        <tissue evidence="5">Muscle</tissue>
    </source>
</reference>
<dbReference type="AlphaFoldDB" id="A0ABD1JI52"/>
<evidence type="ECO:0000259" key="4">
    <source>
        <dbReference type="PROSITE" id="PS51842"/>
    </source>
</evidence>
<evidence type="ECO:0000313" key="5">
    <source>
        <dbReference type="EMBL" id="KAL2086810.1"/>
    </source>
</evidence>
<evidence type="ECO:0000256" key="1">
    <source>
        <dbReference type="ARBA" id="ARBA00022754"/>
    </source>
</evidence>
<sequence>MCEIATLKPFEPMIQMEKSLEPTFCGHGTIWSSGGESVRYGTGYGLRQHSLSMCGGAGGRGVRISTATTQRPFFDYFSGPGVGLYYNEKATMQNLNDRLASYLDKVRSLEKANAELELKIREWLGQRIVVSQDYSRYQVSIEEMYTKIRLARSAKAKIRLDIENAALAANDFRMKYESEVAMTQVVMADISSFRADLDQLTLLRTDLELRFEGGKEELVFMKKNHMEEMAMLRTQVPPNVHVEVDGPPQEDLGRILEEIRIQYESRIQKATREIEAWYQKMLRELGDIPDGGWNVELDRLRIQLSEMRRSAQKLEIEIQSSIRVKSALEMSLQETKSRYSFELTEIQSIISSLESDISQLRMDMERQRSEYNMLLDIKIRLEMEIAEYRRLLDGDMQ</sequence>
<organism evidence="5 6">
    <name type="scientific">Coilia grayii</name>
    <name type="common">Gray's grenadier anchovy</name>
    <dbReference type="NCBI Taxonomy" id="363190"/>
    <lineage>
        <taxon>Eukaryota</taxon>
        <taxon>Metazoa</taxon>
        <taxon>Chordata</taxon>
        <taxon>Craniata</taxon>
        <taxon>Vertebrata</taxon>
        <taxon>Euteleostomi</taxon>
        <taxon>Actinopterygii</taxon>
        <taxon>Neopterygii</taxon>
        <taxon>Teleostei</taxon>
        <taxon>Clupei</taxon>
        <taxon>Clupeiformes</taxon>
        <taxon>Clupeoidei</taxon>
        <taxon>Engraulidae</taxon>
        <taxon>Coilinae</taxon>
        <taxon>Coilia</taxon>
    </lineage>
</organism>
<name>A0ABD1JI52_9TELE</name>
<dbReference type="EMBL" id="JBHFQA010000015">
    <property type="protein sequence ID" value="KAL2086810.1"/>
    <property type="molecule type" value="Genomic_DNA"/>
</dbReference>
<dbReference type="InterPro" id="IPR039008">
    <property type="entry name" value="IF_rod_dom"/>
</dbReference>
<keyword evidence="1" id="KW-0403">Intermediate filament</keyword>
<feature type="coiled-coil region" evidence="3">
    <location>
        <begin position="92"/>
        <end position="126"/>
    </location>
</feature>
<dbReference type="PRINTS" id="PR01248">
    <property type="entry name" value="TYPE1KERATIN"/>
</dbReference>
<keyword evidence="6" id="KW-1185">Reference proteome</keyword>
<proteinExistence type="predicted"/>
<dbReference type="Gene3D" id="1.20.5.1160">
    <property type="entry name" value="Vasodilator-stimulated phosphoprotein"/>
    <property type="match status" value="1"/>
</dbReference>
<dbReference type="PANTHER" id="PTHR23239:SF180">
    <property type="entry name" value="KERATIN, TYPE I CYTOSKELETAL 17"/>
    <property type="match status" value="1"/>
</dbReference>
<dbReference type="SUPFAM" id="SSF64593">
    <property type="entry name" value="Intermediate filament protein, coiled coil region"/>
    <property type="match status" value="2"/>
</dbReference>
<comment type="caution">
    <text evidence="5">The sequence shown here is derived from an EMBL/GenBank/DDBJ whole genome shotgun (WGS) entry which is preliminary data.</text>
</comment>
<dbReference type="Gene3D" id="1.20.5.500">
    <property type="entry name" value="Single helix bin"/>
    <property type="match status" value="1"/>
</dbReference>
<feature type="domain" description="IF rod" evidence="4">
    <location>
        <begin position="88"/>
        <end position="397"/>
    </location>
</feature>
<dbReference type="PANTHER" id="PTHR23239">
    <property type="entry name" value="INTERMEDIATE FILAMENT"/>
    <property type="match status" value="1"/>
</dbReference>
<evidence type="ECO:0000256" key="3">
    <source>
        <dbReference type="SAM" id="Coils"/>
    </source>
</evidence>
<dbReference type="PROSITE" id="PS51842">
    <property type="entry name" value="IF_ROD_2"/>
    <property type="match status" value="1"/>
</dbReference>
<dbReference type="FunFam" id="1.20.5.170:FF:000002">
    <property type="entry name" value="Type I keratin KA11"/>
    <property type="match status" value="1"/>
</dbReference>
<feature type="coiled-coil region" evidence="3">
    <location>
        <begin position="260"/>
        <end position="317"/>
    </location>
</feature>
<dbReference type="InterPro" id="IPR002957">
    <property type="entry name" value="Keratin_I"/>
</dbReference>
<accession>A0ABD1JI52</accession>
<evidence type="ECO:0000313" key="6">
    <source>
        <dbReference type="Proteomes" id="UP001591681"/>
    </source>
</evidence>
<gene>
    <name evidence="5" type="ORF">ACEWY4_017869</name>
</gene>
<dbReference type="GO" id="GO:0005882">
    <property type="term" value="C:intermediate filament"/>
    <property type="evidence" value="ECO:0007669"/>
    <property type="project" value="UniProtKB-KW"/>
</dbReference>
<protein>
    <recommendedName>
        <fullName evidence="4">IF rod domain-containing protein</fullName>
    </recommendedName>
</protein>
<dbReference type="Pfam" id="PF00038">
    <property type="entry name" value="Filament"/>
    <property type="match status" value="1"/>
</dbReference>
<keyword evidence="2 3" id="KW-0175">Coiled coil</keyword>
<dbReference type="SMART" id="SM01391">
    <property type="entry name" value="Filament"/>
    <property type="match status" value="1"/>
</dbReference>
<dbReference type="Gene3D" id="1.20.5.170">
    <property type="match status" value="1"/>
</dbReference>